<feature type="compositionally biased region" description="Acidic residues" evidence="8">
    <location>
        <begin position="1"/>
        <end position="23"/>
    </location>
</feature>
<dbReference type="GO" id="GO:0005856">
    <property type="term" value="C:cytoskeleton"/>
    <property type="evidence" value="ECO:0007669"/>
    <property type="project" value="UniProtKB-SubCell"/>
</dbReference>
<dbReference type="Proteomes" id="UP000519115">
    <property type="component" value="Unassembled WGS sequence"/>
</dbReference>
<feature type="compositionally biased region" description="Polar residues" evidence="8">
    <location>
        <begin position="556"/>
        <end position="573"/>
    </location>
</feature>
<keyword evidence="12" id="KW-1185">Reference proteome</keyword>
<evidence type="ECO:0000259" key="10">
    <source>
        <dbReference type="PROSITE" id="PS50200"/>
    </source>
</evidence>
<evidence type="ECO:0000256" key="3">
    <source>
        <dbReference type="ARBA" id="ARBA00022475"/>
    </source>
</evidence>
<dbReference type="InterPro" id="IPR001849">
    <property type="entry name" value="PH_domain"/>
</dbReference>
<feature type="compositionally biased region" description="Basic and acidic residues" evidence="8">
    <location>
        <begin position="1167"/>
        <end position="1179"/>
    </location>
</feature>
<feature type="compositionally biased region" description="Polar residues" evidence="8">
    <location>
        <begin position="1107"/>
        <end position="1122"/>
    </location>
</feature>
<dbReference type="Gene3D" id="2.30.29.30">
    <property type="entry name" value="Pleckstrin-homology domain (PH domain)/Phosphotyrosine-binding domain (PTB)"/>
    <property type="match status" value="1"/>
</dbReference>
<evidence type="ECO:0000256" key="1">
    <source>
        <dbReference type="ARBA" id="ARBA00004202"/>
    </source>
</evidence>
<accession>A0A7L0BYA6</accession>
<feature type="compositionally biased region" description="Low complexity" evidence="8">
    <location>
        <begin position="748"/>
        <end position="760"/>
    </location>
</feature>
<organism evidence="11 12">
    <name type="scientific">Spizaetus tyrannus</name>
    <name type="common">black hawk-eagle</name>
    <dbReference type="NCBI Taxonomy" id="252798"/>
    <lineage>
        <taxon>Eukaryota</taxon>
        <taxon>Metazoa</taxon>
        <taxon>Chordata</taxon>
        <taxon>Craniata</taxon>
        <taxon>Vertebrata</taxon>
        <taxon>Euteleostomi</taxon>
        <taxon>Archelosauria</taxon>
        <taxon>Archosauria</taxon>
        <taxon>Dinosauria</taxon>
        <taxon>Saurischia</taxon>
        <taxon>Theropoda</taxon>
        <taxon>Coelurosauria</taxon>
        <taxon>Aves</taxon>
        <taxon>Neognathae</taxon>
        <taxon>Neoaves</taxon>
        <taxon>Telluraves</taxon>
        <taxon>Accipitrimorphae</taxon>
        <taxon>Accipitriformes</taxon>
        <taxon>Accipitridae</taxon>
        <taxon>Accipitrinae</taxon>
        <taxon>Spizaetus</taxon>
    </lineage>
</organism>
<dbReference type="Gene3D" id="3.10.20.90">
    <property type="entry name" value="Phosphatidylinositol 3-kinase Catalytic Subunit, Chain A, domain 1"/>
    <property type="match status" value="1"/>
</dbReference>
<dbReference type="SUPFAM" id="SSF54236">
    <property type="entry name" value="Ubiquitin-like"/>
    <property type="match status" value="1"/>
</dbReference>
<dbReference type="InterPro" id="IPR011993">
    <property type="entry name" value="PH-like_dom_sf"/>
</dbReference>
<feature type="non-terminal residue" evidence="11">
    <location>
        <position position="1179"/>
    </location>
</feature>
<comment type="similarity">
    <text evidence="7">Belongs to the MRL family.</text>
</comment>
<dbReference type="GO" id="GO:0007165">
    <property type="term" value="P:signal transduction"/>
    <property type="evidence" value="ECO:0007669"/>
    <property type="project" value="InterPro"/>
</dbReference>
<feature type="compositionally biased region" description="Polar residues" evidence="8">
    <location>
        <begin position="905"/>
        <end position="916"/>
    </location>
</feature>
<protein>
    <submittedName>
        <fullName evidence="11">RAPH1 protein</fullName>
    </submittedName>
</protein>
<dbReference type="Pfam" id="PF00169">
    <property type="entry name" value="PH"/>
    <property type="match status" value="1"/>
</dbReference>
<evidence type="ECO:0000313" key="11">
    <source>
        <dbReference type="EMBL" id="NXJ46461.1"/>
    </source>
</evidence>
<dbReference type="GO" id="GO:0005886">
    <property type="term" value="C:plasma membrane"/>
    <property type="evidence" value="ECO:0007669"/>
    <property type="project" value="UniProtKB-SubCell"/>
</dbReference>
<feature type="compositionally biased region" description="Pro residues" evidence="8">
    <location>
        <begin position="628"/>
        <end position="653"/>
    </location>
</feature>
<feature type="compositionally biased region" description="Basic and acidic residues" evidence="8">
    <location>
        <begin position="917"/>
        <end position="930"/>
    </location>
</feature>
<dbReference type="CDD" id="cd01259">
    <property type="entry name" value="PH_APBB1IP"/>
    <property type="match status" value="1"/>
</dbReference>
<feature type="domain" description="Ras-associating" evidence="10">
    <location>
        <begin position="273"/>
        <end position="359"/>
    </location>
</feature>
<dbReference type="Pfam" id="PF21989">
    <property type="entry name" value="RA_2"/>
    <property type="match status" value="1"/>
</dbReference>
<gene>
    <name evidence="11" type="primary">Raph1</name>
    <name evidence="11" type="ORF">SPITYR_R09198</name>
</gene>
<dbReference type="InterPro" id="IPR039665">
    <property type="entry name" value="PH_APBB1IP"/>
</dbReference>
<reference evidence="11 12" key="1">
    <citation type="submission" date="2019-09" db="EMBL/GenBank/DDBJ databases">
        <title>Bird 10,000 Genomes (B10K) Project - Family phase.</title>
        <authorList>
            <person name="Zhang G."/>
        </authorList>
    </citation>
    <scope>NUCLEOTIDE SEQUENCE [LARGE SCALE GENOMIC DNA]</scope>
    <source>
        <strain evidence="11">B10K-DU-007-42</strain>
        <tissue evidence="11">Muscle</tissue>
    </source>
</reference>
<dbReference type="InterPro" id="IPR029071">
    <property type="entry name" value="Ubiquitin-like_domsf"/>
</dbReference>
<dbReference type="GO" id="GO:0005829">
    <property type="term" value="C:cytosol"/>
    <property type="evidence" value="ECO:0007669"/>
    <property type="project" value="TreeGrafter"/>
</dbReference>
<feature type="region of interest" description="Disordered" evidence="8">
    <location>
        <begin position="173"/>
        <end position="223"/>
    </location>
</feature>
<dbReference type="EMBL" id="VXAF01000064">
    <property type="protein sequence ID" value="NXJ46461.1"/>
    <property type="molecule type" value="Genomic_DNA"/>
</dbReference>
<evidence type="ECO:0000256" key="7">
    <source>
        <dbReference type="ARBA" id="ARBA00038382"/>
    </source>
</evidence>
<dbReference type="PANTHER" id="PTHR11243:SF15">
    <property type="entry name" value="RAS-ASSOCIATED AND PLECKSTRIN HOMOLOGY DOMAINS-CONTAINING PROTEIN 1"/>
    <property type="match status" value="1"/>
</dbReference>
<proteinExistence type="inferred from homology"/>
<evidence type="ECO:0000256" key="8">
    <source>
        <dbReference type="SAM" id="MobiDB-lite"/>
    </source>
</evidence>
<keyword evidence="3" id="KW-1003">Cell membrane</keyword>
<evidence type="ECO:0000256" key="2">
    <source>
        <dbReference type="ARBA" id="ARBA00004245"/>
    </source>
</evidence>
<feature type="region of interest" description="Disordered" evidence="8">
    <location>
        <begin position="587"/>
        <end position="1179"/>
    </location>
</feature>
<feature type="compositionally biased region" description="Polar residues" evidence="8">
    <location>
        <begin position="684"/>
        <end position="698"/>
    </location>
</feature>
<evidence type="ECO:0000256" key="5">
    <source>
        <dbReference type="ARBA" id="ARBA00023136"/>
    </source>
</evidence>
<dbReference type="PANTHER" id="PTHR11243">
    <property type="entry name" value="GROWTH FACTOR RECEPTOR-BOUND PROTEIN"/>
    <property type="match status" value="1"/>
</dbReference>
<feature type="compositionally biased region" description="Pro residues" evidence="8">
    <location>
        <begin position="994"/>
        <end position="1017"/>
    </location>
</feature>
<dbReference type="FunFam" id="3.10.20.90:FF:000027">
    <property type="entry name" value="Ras association (RalGDS/AF-6) and pleckstrin homology domains 1"/>
    <property type="match status" value="1"/>
</dbReference>
<dbReference type="CDD" id="cd16136">
    <property type="entry name" value="RA_MRL_Lpd"/>
    <property type="match status" value="1"/>
</dbReference>
<feature type="compositionally biased region" description="Low complexity" evidence="8">
    <location>
        <begin position="206"/>
        <end position="222"/>
    </location>
</feature>
<evidence type="ECO:0000313" key="12">
    <source>
        <dbReference type="Proteomes" id="UP000519115"/>
    </source>
</evidence>
<feature type="compositionally biased region" description="Pro residues" evidence="8">
    <location>
        <begin position="761"/>
        <end position="778"/>
    </location>
</feature>
<keyword evidence="4" id="KW-0963">Cytoplasm</keyword>
<evidence type="ECO:0000256" key="6">
    <source>
        <dbReference type="ARBA" id="ARBA00023212"/>
    </source>
</evidence>
<feature type="compositionally biased region" description="Pro residues" evidence="8">
    <location>
        <begin position="664"/>
        <end position="680"/>
    </location>
</feature>
<dbReference type="PRINTS" id="PR01217">
    <property type="entry name" value="PRICHEXTENSN"/>
</dbReference>
<feature type="region of interest" description="Disordered" evidence="8">
    <location>
        <begin position="117"/>
        <end position="152"/>
    </location>
</feature>
<dbReference type="FunFam" id="2.30.29.30:FF:000048">
    <property type="entry name" value="Ras association (RalGDS/AF-6) and pleckstrin homology domains 1"/>
    <property type="match status" value="1"/>
</dbReference>
<feature type="compositionally biased region" description="Low complexity" evidence="8">
    <location>
        <begin position="881"/>
        <end position="897"/>
    </location>
</feature>
<feature type="compositionally biased region" description="Pro residues" evidence="8">
    <location>
        <begin position="699"/>
        <end position="718"/>
    </location>
</feature>
<dbReference type="SUPFAM" id="SSF50729">
    <property type="entry name" value="PH domain-like"/>
    <property type="match status" value="1"/>
</dbReference>
<keyword evidence="5" id="KW-0472">Membrane</keyword>
<evidence type="ECO:0000256" key="4">
    <source>
        <dbReference type="ARBA" id="ARBA00022490"/>
    </source>
</evidence>
<feature type="compositionally biased region" description="Low complexity" evidence="8">
    <location>
        <begin position="539"/>
        <end position="555"/>
    </location>
</feature>
<dbReference type="AlphaFoldDB" id="A0A7L0BYA6"/>
<dbReference type="InterPro" id="IPR000159">
    <property type="entry name" value="RA_dom"/>
</dbReference>
<sequence length="1179" mass="126942">MEQLSDEELDHGAEEDSDKEDQDLDKMFGAWLGELDKLTQSLDTDKPVAPVKRSPLRQETNLANFSYRFSMYNLNEALNQGETVDLDALMADLCSIEQELSSIGSHSANNAAVKRLATESKAQKPPASRPSTKHSSMKGLSSSSGKVTKPSHANVSLDDITAQLEKASLSMDEAAQQSVAEDTKPVVTAQHRRTASAGTVSDAEVRSISNSSRSSITSAASSMDSLDIDKVTRPQELDLTSQGQPITEEEQAAKIKAEKIRVALEKIKEAQVKKLVIRVHMSDDSSKTMMVDERQTVRQVLDNLMDKSHCGYSLDWSLVETISELQMERIFEDHENLVENLLNWTRDSQNKLMFVERIEKYALFKNPQNYLLGKKETSEMADRNKEVLLEECFCGSSVTVPEIEGVLWLKEDGKKSWKKRYFLLRASGIYYVPKGKAKVSRDLVCFLQLDHVSVYYGQDYRNKYKAPTDYCLVLKHPQIQKKSQYIKYLCCDDVRTLHQWINGIRIAKYGKQLYMNYQEALKRTESAYDWTSLSSSSIKSGSSSSSLPESQSNHSNQSDSGVSDTQPAGHVRSQSIVSSMFSEAWKRGTQLEESSKARMEPAGRPFMPAAPHVSAQTKVGTPYTASQPTPPLLLVPPNGVMPPPPPPPPPPTPGSAMAQLKPAPCAPSVPQFTPPPPPPKIHQVQPNISQATATATSSLPPPPPPVPAPPPPQAPPKPVMAALPPQPSGKAASPGVTHVAPPVPAPLPLAIKKQPSVTSPQVPPLPPAPPGPTPPPTFPKQQSFSVKPPPSPQSPVPSVVKQIVSQFPPPPTPAAAEPQPLKPLPLSVAPQSPPAVKAKPKWQPASAPSPDFPPPPPESSLVFPPPPPSPASSAGSPPPDKSGSPVKKTSKTSSPGGKKPPPTPQRNSSIKSTSSTEYHESKRPSVDRLVSKFAHPPEPSGSPSKESSPPAAPPKPGKLNLSGVSLPIVLPQGGIPAKAPAPAVSGKEPVVEFPSPPSDSDFPPPPPEIDLPLPPVEIPSVFSGSTSPKVAVVNPQPQAWSKPSVKKAPPPTRPKRNDSTRLTQAEVAEPPGSAGPQVPTSPKSSLSVQPGFLADLNRTLQRKSITRHGSLSSARLSRTEPTATMDDMALPPPPPELLADQQKTSSFGGSHISGYATLRRGPPPAPPKRDQNTKLSRDW</sequence>
<name>A0A7L0BYA6_9AVES</name>
<feature type="compositionally biased region" description="Basic and acidic residues" evidence="8">
    <location>
        <begin position="587"/>
        <end position="601"/>
    </location>
</feature>
<dbReference type="InterPro" id="IPR039664">
    <property type="entry name" value="GRB/APBB1IP"/>
</dbReference>
<feature type="compositionally biased region" description="Polar residues" evidence="8">
    <location>
        <begin position="1078"/>
        <end position="1088"/>
    </location>
</feature>
<feature type="compositionally biased region" description="Low complexity" evidence="8">
    <location>
        <begin position="137"/>
        <end position="146"/>
    </location>
</feature>
<keyword evidence="6" id="KW-0206">Cytoskeleton</keyword>
<feature type="compositionally biased region" description="Pro residues" evidence="8">
    <location>
        <begin position="850"/>
        <end position="880"/>
    </location>
</feature>
<comment type="caution">
    <text evidence="11">The sequence shown here is derived from an EMBL/GenBank/DDBJ whole genome shotgun (WGS) entry which is preliminary data.</text>
</comment>
<feature type="domain" description="PH" evidence="9">
    <location>
        <begin position="400"/>
        <end position="509"/>
    </location>
</feature>
<comment type="subcellular location">
    <subcellularLocation>
        <location evidence="1">Cell membrane</location>
        <topology evidence="1">Peripheral membrane protein</topology>
    </subcellularLocation>
    <subcellularLocation>
        <location evidence="2">Cytoplasm</location>
        <location evidence="2">Cytoskeleton</location>
    </subcellularLocation>
</comment>
<feature type="compositionally biased region" description="Low complexity" evidence="8">
    <location>
        <begin position="796"/>
        <end position="806"/>
    </location>
</feature>
<dbReference type="SMART" id="SM00233">
    <property type="entry name" value="PH"/>
    <property type="match status" value="1"/>
</dbReference>
<dbReference type="PROSITE" id="PS50003">
    <property type="entry name" value="PH_DOMAIN"/>
    <property type="match status" value="1"/>
</dbReference>
<feature type="region of interest" description="Disordered" evidence="8">
    <location>
        <begin position="539"/>
        <end position="573"/>
    </location>
</feature>
<feature type="region of interest" description="Disordered" evidence="8">
    <location>
        <begin position="1"/>
        <end position="25"/>
    </location>
</feature>
<evidence type="ECO:0000259" key="9">
    <source>
        <dbReference type="PROSITE" id="PS50003"/>
    </source>
</evidence>
<dbReference type="SMART" id="SM00314">
    <property type="entry name" value="RA"/>
    <property type="match status" value="1"/>
</dbReference>
<dbReference type="PROSITE" id="PS50200">
    <property type="entry name" value="RA"/>
    <property type="match status" value="1"/>
</dbReference>
<feature type="non-terminal residue" evidence="11">
    <location>
        <position position="1"/>
    </location>
</feature>
<feature type="compositionally biased region" description="Polar residues" evidence="8">
    <location>
        <begin position="614"/>
        <end position="627"/>
    </location>
</feature>